<dbReference type="OrthoDB" id="3219582at2759"/>
<keyword evidence="3" id="KW-1185">Reference proteome</keyword>
<dbReference type="EMBL" id="SFCI01003312">
    <property type="protein sequence ID" value="TFY73095.1"/>
    <property type="molecule type" value="Genomic_DNA"/>
</dbReference>
<dbReference type="Proteomes" id="UP000298061">
    <property type="component" value="Unassembled WGS sequence"/>
</dbReference>
<feature type="transmembrane region" description="Helical" evidence="1">
    <location>
        <begin position="51"/>
        <end position="73"/>
    </location>
</feature>
<name>A0A4Y9ZE90_9AGAM</name>
<evidence type="ECO:0000256" key="1">
    <source>
        <dbReference type="SAM" id="Phobius"/>
    </source>
</evidence>
<accession>A0A4Y9ZE90</accession>
<keyword evidence="1" id="KW-0472">Membrane</keyword>
<comment type="caution">
    <text evidence="2">The sequence shown here is derived from an EMBL/GenBank/DDBJ whole genome shotgun (WGS) entry which is preliminary data.</text>
</comment>
<evidence type="ECO:0000313" key="3">
    <source>
        <dbReference type="Proteomes" id="UP000298061"/>
    </source>
</evidence>
<protein>
    <submittedName>
        <fullName evidence="2">Uncharacterized protein</fullName>
    </submittedName>
</protein>
<proteinExistence type="predicted"/>
<organism evidence="2 3">
    <name type="scientific">Hericium alpestre</name>
    <dbReference type="NCBI Taxonomy" id="135208"/>
    <lineage>
        <taxon>Eukaryota</taxon>
        <taxon>Fungi</taxon>
        <taxon>Dikarya</taxon>
        <taxon>Basidiomycota</taxon>
        <taxon>Agaricomycotina</taxon>
        <taxon>Agaricomycetes</taxon>
        <taxon>Russulales</taxon>
        <taxon>Hericiaceae</taxon>
        <taxon>Hericium</taxon>
    </lineage>
</organism>
<dbReference type="STRING" id="135208.A0A4Y9ZE90"/>
<sequence>MVFSLALIPVLLITNEFASFVGITYQIVRSPLGPPVLAIGLDDNSQNIRTFLNSLGLVLLTIYQAATFFIVLLRLTKAVLAQRNIEMHVRQNEETHLFRGTGWIAIGVKLGFAETVVGFASGSFGLFFTRRLLRMLSRACLVIGVVRG</sequence>
<reference evidence="2 3" key="1">
    <citation type="submission" date="2019-02" db="EMBL/GenBank/DDBJ databases">
        <title>Genome sequencing of the rare red list fungi Hericium alpestre (H. flagellum).</title>
        <authorList>
            <person name="Buettner E."/>
            <person name="Kellner H."/>
        </authorList>
    </citation>
    <scope>NUCLEOTIDE SEQUENCE [LARGE SCALE GENOMIC DNA]</scope>
    <source>
        <strain evidence="2 3">DSM 108284</strain>
    </source>
</reference>
<gene>
    <name evidence="2" type="ORF">EWM64_g10917</name>
</gene>
<evidence type="ECO:0000313" key="2">
    <source>
        <dbReference type="EMBL" id="TFY73095.1"/>
    </source>
</evidence>
<dbReference type="AlphaFoldDB" id="A0A4Y9ZE90"/>
<keyword evidence="1" id="KW-1133">Transmembrane helix</keyword>
<keyword evidence="1" id="KW-0812">Transmembrane</keyword>